<protein>
    <submittedName>
        <fullName evidence="1">Uncharacterized protein</fullName>
    </submittedName>
</protein>
<organism evidence="1 2">
    <name type="scientific">Burkholderia ubonensis</name>
    <dbReference type="NCBI Taxonomy" id="101571"/>
    <lineage>
        <taxon>Bacteria</taxon>
        <taxon>Pseudomonadati</taxon>
        <taxon>Pseudomonadota</taxon>
        <taxon>Betaproteobacteria</taxon>
        <taxon>Burkholderiales</taxon>
        <taxon>Burkholderiaceae</taxon>
        <taxon>Burkholderia</taxon>
        <taxon>Burkholderia cepacia complex</taxon>
    </lineage>
</organism>
<evidence type="ECO:0000313" key="2">
    <source>
        <dbReference type="Proteomes" id="UP000065504"/>
    </source>
</evidence>
<sequence>MSGMCFDGYGRNSYGAIWNTPKLGFGYAVNVMIEDGKPVSFVLQTGPENFSQLIDVLIQRYGPPAQTKSGTVQNGAGATFNNQSVRWIGKNVTINAEMRSGTVDKSKVFISDRAYWDTRQGEQEQAAKSGANQL</sequence>
<name>A0A119UWU6_9BURK</name>
<dbReference type="AlphaFoldDB" id="A0A119UWU6"/>
<accession>A0A119UWU6</accession>
<proteinExistence type="predicted"/>
<reference evidence="1 2" key="1">
    <citation type="submission" date="2015-11" db="EMBL/GenBank/DDBJ databases">
        <title>Expanding the genomic diversity of Burkholderia species for the development of highly accurate diagnostics.</title>
        <authorList>
            <person name="Sahl J."/>
            <person name="Keim P."/>
            <person name="Wagner D."/>
        </authorList>
    </citation>
    <scope>NUCLEOTIDE SEQUENCE [LARGE SCALE GENOMIC DNA]</scope>
    <source>
        <strain evidence="1 2">MSMB782WGS</strain>
    </source>
</reference>
<dbReference type="Proteomes" id="UP000065504">
    <property type="component" value="Unassembled WGS sequence"/>
</dbReference>
<gene>
    <name evidence="1" type="ORF">WM16_07625</name>
</gene>
<evidence type="ECO:0000313" key="1">
    <source>
        <dbReference type="EMBL" id="KWK79404.1"/>
    </source>
</evidence>
<comment type="caution">
    <text evidence="1">The sequence shown here is derived from an EMBL/GenBank/DDBJ whole genome shotgun (WGS) entry which is preliminary data.</text>
</comment>
<dbReference type="EMBL" id="LPLU01000048">
    <property type="protein sequence ID" value="KWK79404.1"/>
    <property type="molecule type" value="Genomic_DNA"/>
</dbReference>